<feature type="compositionally biased region" description="Basic and acidic residues" evidence="3">
    <location>
        <begin position="361"/>
        <end position="370"/>
    </location>
</feature>
<dbReference type="InterPro" id="IPR032675">
    <property type="entry name" value="LRR_dom_sf"/>
</dbReference>
<feature type="compositionally biased region" description="Low complexity" evidence="3">
    <location>
        <begin position="393"/>
        <end position="411"/>
    </location>
</feature>
<sequence length="529" mass="56483">MAVLTLNEEAAKAPSADCSDMDLTQIGDVSAASDTLRKLDLSTNKLSNAALGAFAFPNLTWINLSNNSLTSLAGLEKCPSLQILNLSHNNITSISGIRNFTNLKALILNNNAIAALPDLTPLAANLNTLVLSHNKLTALPKPFPHLPHLKKLSVSNNSLTEYPVFMIPAPQIQELRLSHNKLCTLPRAPLAPKKPTSNKPAPKQTTTHSLPAVKTLDLGSNLIQFTTISDLTTALAFLAPNATLVNLNMKGNPVVDVEGYKEAVVQSCGNALKVLDGVRFDAKFLERREKRKESGWVEKQKVLREQQTNGGDESDDAVVAEKVPVSEKRVKRALEKDDDTKASKVVKKIKVSKPSSNAPDRPIKSHDRVVKPANKVSSSSTTTTSKPVPQKQKINTPTTATKPTIPKPIETPQKKSSGDGFFLSSFKSSTPSTLPTTTAAENPAISAAKTKHEKMLDKQEEQLRSGVVAVIDPTRQQSSKSKLTKTAASAVPRGTVVKSINVDDLEKSAAAAAPVGGVAGGTGLAPAWD</sequence>
<organism evidence="4 5">
    <name type="scientific">Chytriomyces confervae</name>
    <dbReference type="NCBI Taxonomy" id="246404"/>
    <lineage>
        <taxon>Eukaryota</taxon>
        <taxon>Fungi</taxon>
        <taxon>Fungi incertae sedis</taxon>
        <taxon>Chytridiomycota</taxon>
        <taxon>Chytridiomycota incertae sedis</taxon>
        <taxon>Chytridiomycetes</taxon>
        <taxon>Chytridiales</taxon>
        <taxon>Chytriomycetaceae</taxon>
        <taxon>Chytriomyces</taxon>
    </lineage>
</organism>
<dbReference type="PANTHER" id="PTHR46652:SF7">
    <property type="entry name" value="LEUCINE-RICH REPEAT AND IQ DOMAIN-CONTAINING PROTEIN 1"/>
    <property type="match status" value="1"/>
</dbReference>
<feature type="compositionally biased region" description="Low complexity" evidence="3">
    <location>
        <begin position="418"/>
        <end position="438"/>
    </location>
</feature>
<dbReference type="OrthoDB" id="2136939at2759"/>
<dbReference type="InterPro" id="IPR050836">
    <property type="entry name" value="SDS22/Internalin_LRR"/>
</dbReference>
<name>A0A507F7J1_9FUNG</name>
<keyword evidence="1" id="KW-0433">Leucine-rich repeat</keyword>
<evidence type="ECO:0000313" key="5">
    <source>
        <dbReference type="Proteomes" id="UP000320333"/>
    </source>
</evidence>
<comment type="caution">
    <text evidence="4">The sequence shown here is derived from an EMBL/GenBank/DDBJ whole genome shotgun (WGS) entry which is preliminary data.</text>
</comment>
<dbReference type="SMART" id="SM00369">
    <property type="entry name" value="LRR_TYP"/>
    <property type="match status" value="6"/>
</dbReference>
<evidence type="ECO:0000256" key="1">
    <source>
        <dbReference type="ARBA" id="ARBA00022614"/>
    </source>
</evidence>
<feature type="compositionally biased region" description="Basic and acidic residues" evidence="3">
    <location>
        <begin position="324"/>
        <end position="342"/>
    </location>
</feature>
<feature type="compositionally biased region" description="Polar residues" evidence="3">
    <location>
        <begin position="195"/>
        <end position="208"/>
    </location>
</feature>
<keyword evidence="2" id="KW-0677">Repeat</keyword>
<evidence type="ECO:0000256" key="2">
    <source>
        <dbReference type="ARBA" id="ARBA00022737"/>
    </source>
</evidence>
<evidence type="ECO:0000256" key="3">
    <source>
        <dbReference type="SAM" id="MobiDB-lite"/>
    </source>
</evidence>
<dbReference type="SMART" id="SM00364">
    <property type="entry name" value="LRR_BAC"/>
    <property type="match status" value="6"/>
</dbReference>
<feature type="region of interest" description="Disordered" evidence="3">
    <location>
        <begin position="186"/>
        <end position="208"/>
    </location>
</feature>
<dbReference type="AlphaFoldDB" id="A0A507F7J1"/>
<dbReference type="InterPro" id="IPR001611">
    <property type="entry name" value="Leu-rich_rpt"/>
</dbReference>
<dbReference type="Pfam" id="PF13855">
    <property type="entry name" value="LRR_8"/>
    <property type="match status" value="2"/>
</dbReference>
<dbReference type="SMART" id="SM00365">
    <property type="entry name" value="LRR_SD22"/>
    <property type="match status" value="4"/>
</dbReference>
<evidence type="ECO:0008006" key="6">
    <source>
        <dbReference type="Google" id="ProtNLM"/>
    </source>
</evidence>
<dbReference type="PROSITE" id="PS51450">
    <property type="entry name" value="LRR"/>
    <property type="match status" value="4"/>
</dbReference>
<dbReference type="SUPFAM" id="SSF52058">
    <property type="entry name" value="L domain-like"/>
    <property type="match status" value="1"/>
</dbReference>
<proteinExistence type="predicted"/>
<dbReference type="Proteomes" id="UP000320333">
    <property type="component" value="Unassembled WGS sequence"/>
</dbReference>
<accession>A0A507F7J1</accession>
<reference evidence="4 5" key="1">
    <citation type="journal article" date="2019" name="Sci. Rep.">
        <title>Comparative genomics of chytrid fungi reveal insights into the obligate biotrophic and pathogenic lifestyle of Synchytrium endobioticum.</title>
        <authorList>
            <person name="van de Vossenberg B.T.L.H."/>
            <person name="Warris S."/>
            <person name="Nguyen H.D.T."/>
            <person name="van Gent-Pelzer M.P.E."/>
            <person name="Joly D.L."/>
            <person name="van de Geest H.C."/>
            <person name="Bonants P.J.M."/>
            <person name="Smith D.S."/>
            <person name="Levesque C.A."/>
            <person name="van der Lee T.A.J."/>
        </authorList>
    </citation>
    <scope>NUCLEOTIDE SEQUENCE [LARGE SCALE GENOMIC DNA]</scope>
    <source>
        <strain evidence="4 5">CBS 675.73</strain>
    </source>
</reference>
<keyword evidence="5" id="KW-1185">Reference proteome</keyword>
<dbReference type="PANTHER" id="PTHR46652">
    <property type="entry name" value="LEUCINE-RICH REPEAT AND IQ DOMAIN-CONTAINING PROTEIN 1-RELATED"/>
    <property type="match status" value="1"/>
</dbReference>
<feature type="region of interest" description="Disordered" evidence="3">
    <location>
        <begin position="301"/>
        <end position="445"/>
    </location>
</feature>
<dbReference type="InterPro" id="IPR003591">
    <property type="entry name" value="Leu-rich_rpt_typical-subtyp"/>
</dbReference>
<protein>
    <recommendedName>
        <fullName evidence="6">U2A'/phosphoprotein 32 family A C-terminal domain-containing protein</fullName>
    </recommendedName>
</protein>
<gene>
    <name evidence="4" type="ORF">CcCBS67573_g06082</name>
</gene>
<dbReference type="EMBL" id="QEAP01000243">
    <property type="protein sequence ID" value="TPX71655.1"/>
    <property type="molecule type" value="Genomic_DNA"/>
</dbReference>
<dbReference type="Gene3D" id="3.80.10.10">
    <property type="entry name" value="Ribonuclease Inhibitor"/>
    <property type="match status" value="3"/>
</dbReference>
<dbReference type="STRING" id="246404.A0A507F7J1"/>
<evidence type="ECO:0000313" key="4">
    <source>
        <dbReference type="EMBL" id="TPX71655.1"/>
    </source>
</evidence>